<gene>
    <name evidence="2" type="ORF">P7K49_020639</name>
</gene>
<keyword evidence="3" id="KW-1185">Reference proteome</keyword>
<accession>A0ABQ9V158</accession>
<name>A0ABQ9V158_SAGOE</name>
<reference evidence="2 3" key="1">
    <citation type="submission" date="2023-05" db="EMBL/GenBank/DDBJ databases">
        <title>B98-5 Cell Line De Novo Hybrid Assembly: An Optical Mapping Approach.</title>
        <authorList>
            <person name="Kananen K."/>
            <person name="Auerbach J.A."/>
            <person name="Kautto E."/>
            <person name="Blachly J.S."/>
        </authorList>
    </citation>
    <scope>NUCLEOTIDE SEQUENCE [LARGE SCALE GENOMIC DNA]</scope>
    <source>
        <strain evidence="2">B95-8</strain>
        <tissue evidence="2">Cell line</tissue>
    </source>
</reference>
<dbReference type="Proteomes" id="UP001266305">
    <property type="component" value="Unassembled WGS sequence"/>
</dbReference>
<feature type="non-terminal residue" evidence="2">
    <location>
        <position position="1"/>
    </location>
</feature>
<evidence type="ECO:0000256" key="1">
    <source>
        <dbReference type="SAM" id="MobiDB-lite"/>
    </source>
</evidence>
<evidence type="ECO:0000313" key="2">
    <source>
        <dbReference type="EMBL" id="KAK2102972.1"/>
    </source>
</evidence>
<feature type="non-terminal residue" evidence="2">
    <location>
        <position position="57"/>
    </location>
</feature>
<comment type="caution">
    <text evidence="2">The sequence shown here is derived from an EMBL/GenBank/DDBJ whole genome shotgun (WGS) entry which is preliminary data.</text>
</comment>
<proteinExistence type="predicted"/>
<dbReference type="EMBL" id="JASSZA010000009">
    <property type="protein sequence ID" value="KAK2102972.1"/>
    <property type="molecule type" value="Genomic_DNA"/>
</dbReference>
<feature type="region of interest" description="Disordered" evidence="1">
    <location>
        <begin position="1"/>
        <end position="21"/>
    </location>
</feature>
<evidence type="ECO:0000313" key="3">
    <source>
        <dbReference type="Proteomes" id="UP001266305"/>
    </source>
</evidence>
<feature type="compositionally biased region" description="Polar residues" evidence="1">
    <location>
        <begin position="8"/>
        <end position="19"/>
    </location>
</feature>
<organism evidence="2 3">
    <name type="scientific">Saguinus oedipus</name>
    <name type="common">Cotton-top tamarin</name>
    <name type="synonym">Oedipomidas oedipus</name>
    <dbReference type="NCBI Taxonomy" id="9490"/>
    <lineage>
        <taxon>Eukaryota</taxon>
        <taxon>Metazoa</taxon>
        <taxon>Chordata</taxon>
        <taxon>Craniata</taxon>
        <taxon>Vertebrata</taxon>
        <taxon>Euteleostomi</taxon>
        <taxon>Mammalia</taxon>
        <taxon>Eutheria</taxon>
        <taxon>Euarchontoglires</taxon>
        <taxon>Primates</taxon>
        <taxon>Haplorrhini</taxon>
        <taxon>Platyrrhini</taxon>
        <taxon>Cebidae</taxon>
        <taxon>Callitrichinae</taxon>
        <taxon>Saguinus</taxon>
    </lineage>
</organism>
<protein>
    <submittedName>
        <fullName evidence="2">Uncharacterized protein</fullName>
    </submittedName>
</protein>
<sequence length="57" mass="6121">DWAVARISASSAPPDTSFRSPGPSWWGSVPIVLRLLRARGSLAPRALLRAAPLRTVL</sequence>